<feature type="region of interest" description="Disordered" evidence="1">
    <location>
        <begin position="132"/>
        <end position="165"/>
    </location>
</feature>
<feature type="compositionally biased region" description="Basic and acidic residues" evidence="1">
    <location>
        <begin position="87"/>
        <end position="97"/>
    </location>
</feature>
<evidence type="ECO:0000313" key="3">
    <source>
        <dbReference type="EMBL" id="GAA4054035.1"/>
    </source>
</evidence>
<proteinExistence type="predicted"/>
<dbReference type="Proteomes" id="UP001501469">
    <property type="component" value="Unassembled WGS sequence"/>
</dbReference>
<keyword evidence="2" id="KW-0732">Signal</keyword>
<comment type="caution">
    <text evidence="3">The sequence shown here is derived from an EMBL/GenBank/DDBJ whole genome shotgun (WGS) entry which is preliminary data.</text>
</comment>
<accession>A0ABP7UVN8</accession>
<feature type="chain" id="PRO_5046812318" description="DUF4890 domain-containing protein" evidence="2">
    <location>
        <begin position="22"/>
        <end position="165"/>
    </location>
</feature>
<evidence type="ECO:0000256" key="2">
    <source>
        <dbReference type="SAM" id="SignalP"/>
    </source>
</evidence>
<gene>
    <name evidence="3" type="ORF">GCM10022409_46390</name>
</gene>
<feature type="signal peptide" evidence="2">
    <location>
        <begin position="1"/>
        <end position="21"/>
    </location>
</feature>
<dbReference type="RefSeq" id="WP_345059410.1">
    <property type="nucleotide sequence ID" value="NZ_BAABDK010000034.1"/>
</dbReference>
<sequence>MKKFLFPLLAVFALAVGSANAQTTTPEANAGNMQGRGNGRMQGAPDDMAKRQAERLTKELGLTADQTTKVEAILLARTQEMQAMRGQARDGGDRSQMREQMQANRAKYEAQFKEILTPDQYTKFTAMQADRMERGGGMRGGNDGDVKKMKAKTAKGDKVKVKADK</sequence>
<name>A0ABP7UVN8_9BACT</name>
<protein>
    <recommendedName>
        <fullName evidence="5">DUF4890 domain-containing protein</fullName>
    </recommendedName>
</protein>
<evidence type="ECO:0000313" key="4">
    <source>
        <dbReference type="Proteomes" id="UP001501469"/>
    </source>
</evidence>
<dbReference type="EMBL" id="BAABDK010000034">
    <property type="protein sequence ID" value="GAA4054035.1"/>
    <property type="molecule type" value="Genomic_DNA"/>
</dbReference>
<feature type="region of interest" description="Disordered" evidence="1">
    <location>
        <begin position="25"/>
        <end position="45"/>
    </location>
</feature>
<evidence type="ECO:0008006" key="5">
    <source>
        <dbReference type="Google" id="ProtNLM"/>
    </source>
</evidence>
<evidence type="ECO:0000256" key="1">
    <source>
        <dbReference type="SAM" id="MobiDB-lite"/>
    </source>
</evidence>
<reference evidence="4" key="1">
    <citation type="journal article" date="2019" name="Int. J. Syst. Evol. Microbiol.">
        <title>The Global Catalogue of Microorganisms (GCM) 10K type strain sequencing project: providing services to taxonomists for standard genome sequencing and annotation.</title>
        <authorList>
            <consortium name="The Broad Institute Genomics Platform"/>
            <consortium name="The Broad Institute Genome Sequencing Center for Infectious Disease"/>
            <person name="Wu L."/>
            <person name="Ma J."/>
        </authorList>
    </citation>
    <scope>NUCLEOTIDE SEQUENCE [LARGE SCALE GENOMIC DNA]</scope>
    <source>
        <strain evidence="4">JCM 17225</strain>
    </source>
</reference>
<feature type="region of interest" description="Disordered" evidence="1">
    <location>
        <begin position="82"/>
        <end position="105"/>
    </location>
</feature>
<organism evidence="3 4">
    <name type="scientific">Hymenobacter glaciei</name>
    <dbReference type="NCBI Taxonomy" id="877209"/>
    <lineage>
        <taxon>Bacteria</taxon>
        <taxon>Pseudomonadati</taxon>
        <taxon>Bacteroidota</taxon>
        <taxon>Cytophagia</taxon>
        <taxon>Cytophagales</taxon>
        <taxon>Hymenobacteraceae</taxon>
        <taxon>Hymenobacter</taxon>
    </lineage>
</organism>
<keyword evidence="4" id="KW-1185">Reference proteome</keyword>
<dbReference type="Gene3D" id="1.20.120.1490">
    <property type="match status" value="1"/>
</dbReference>